<name>D6SSH2_9BACT</name>
<dbReference type="EMBL" id="ACJN02000003">
    <property type="protein sequence ID" value="EFI33638.1"/>
    <property type="molecule type" value="Genomic_DNA"/>
</dbReference>
<accession>D6SSH2</accession>
<gene>
    <name evidence="1" type="ORF">Dthio_PD0973</name>
</gene>
<keyword evidence="2" id="KW-1185">Reference proteome</keyword>
<evidence type="ECO:0000313" key="1">
    <source>
        <dbReference type="EMBL" id="EFI33638.1"/>
    </source>
</evidence>
<reference evidence="1" key="1">
    <citation type="submission" date="2010-05" db="EMBL/GenBank/DDBJ databases">
        <title>The draft genome of Desulfonatronospira thiodismutans ASO3-1.</title>
        <authorList>
            <consortium name="US DOE Joint Genome Institute (JGI-PGF)"/>
            <person name="Lucas S."/>
            <person name="Copeland A."/>
            <person name="Lapidus A."/>
            <person name="Cheng J.-F."/>
            <person name="Bruce D."/>
            <person name="Goodwin L."/>
            <person name="Pitluck S."/>
            <person name="Chertkov O."/>
            <person name="Brettin T."/>
            <person name="Detter J.C."/>
            <person name="Han C."/>
            <person name="Land M.L."/>
            <person name="Hauser L."/>
            <person name="Kyrpides N."/>
            <person name="Mikhailova N."/>
            <person name="Muyzer G."/>
            <person name="Woyke T."/>
        </authorList>
    </citation>
    <scope>NUCLEOTIDE SEQUENCE [LARGE SCALE GENOMIC DNA]</scope>
    <source>
        <strain evidence="1">ASO3-1</strain>
    </source>
</reference>
<protein>
    <submittedName>
        <fullName evidence="1">Uncharacterized protein</fullName>
    </submittedName>
</protein>
<comment type="caution">
    <text evidence="1">The sequence shown here is derived from an EMBL/GenBank/DDBJ whole genome shotgun (WGS) entry which is preliminary data.</text>
</comment>
<evidence type="ECO:0000313" key="2">
    <source>
        <dbReference type="Proteomes" id="UP000005496"/>
    </source>
</evidence>
<organism evidence="1 2">
    <name type="scientific">Desulfonatronospira thiodismutans ASO3-1</name>
    <dbReference type="NCBI Taxonomy" id="555779"/>
    <lineage>
        <taxon>Bacteria</taxon>
        <taxon>Pseudomonadati</taxon>
        <taxon>Thermodesulfobacteriota</taxon>
        <taxon>Desulfovibrionia</taxon>
        <taxon>Desulfovibrionales</taxon>
        <taxon>Desulfonatronovibrionaceae</taxon>
        <taxon>Desulfonatronospira</taxon>
    </lineage>
</organism>
<dbReference type="Proteomes" id="UP000005496">
    <property type="component" value="Unassembled WGS sequence"/>
</dbReference>
<sequence>MFIRKGAHTTTPDPSLAKEGSYTVPWTYLGGESLIKIQTQNLYRCMRQNVATPQSAPLKKYGSRGVWEYGSKNIFTPTHGYPHTPILSS</sequence>
<proteinExistence type="predicted"/>
<dbReference type="AlphaFoldDB" id="D6SSH2"/>